<gene>
    <name evidence="4" type="ORF">DL762_009895</name>
</gene>
<dbReference type="SUPFAM" id="SSF52540">
    <property type="entry name" value="P-loop containing nucleoside triphosphate hydrolases"/>
    <property type="match status" value="1"/>
</dbReference>
<evidence type="ECO:0000313" key="4">
    <source>
        <dbReference type="EMBL" id="RYO75705.1"/>
    </source>
</evidence>
<dbReference type="InterPro" id="IPR036770">
    <property type="entry name" value="Ankyrin_rpt-contain_sf"/>
</dbReference>
<keyword evidence="1" id="KW-0677">Repeat</keyword>
<organism evidence="4 5">
    <name type="scientific">Monosporascus cannonballus</name>
    <dbReference type="NCBI Taxonomy" id="155416"/>
    <lineage>
        <taxon>Eukaryota</taxon>
        <taxon>Fungi</taxon>
        <taxon>Dikarya</taxon>
        <taxon>Ascomycota</taxon>
        <taxon>Pezizomycotina</taxon>
        <taxon>Sordariomycetes</taxon>
        <taxon>Xylariomycetidae</taxon>
        <taxon>Xylariales</taxon>
        <taxon>Xylariales incertae sedis</taxon>
        <taxon>Monosporascus</taxon>
    </lineage>
</organism>
<dbReference type="SUPFAM" id="SSF48403">
    <property type="entry name" value="Ankyrin repeat"/>
    <property type="match status" value="1"/>
</dbReference>
<dbReference type="Pfam" id="PF24883">
    <property type="entry name" value="NPHP3_N"/>
    <property type="match status" value="1"/>
</dbReference>
<dbReference type="Gene3D" id="1.25.40.20">
    <property type="entry name" value="Ankyrin repeat-containing domain"/>
    <property type="match status" value="1"/>
</dbReference>
<feature type="domain" description="Nephrocystin 3-like N-terminal" evidence="3">
    <location>
        <begin position="184"/>
        <end position="354"/>
    </location>
</feature>
<comment type="caution">
    <text evidence="4">The sequence shown here is derived from an EMBL/GenBank/DDBJ whole genome shotgun (WGS) entry which is preliminary data.</text>
</comment>
<dbReference type="InterPro" id="IPR027417">
    <property type="entry name" value="P-loop_NTPase"/>
</dbReference>
<feature type="region of interest" description="Disordered" evidence="2">
    <location>
        <begin position="91"/>
        <end position="112"/>
    </location>
</feature>
<proteinExistence type="predicted"/>
<keyword evidence="5" id="KW-1185">Reference proteome</keyword>
<feature type="compositionally biased region" description="Acidic residues" evidence="2">
    <location>
        <begin position="1086"/>
        <end position="1098"/>
    </location>
</feature>
<evidence type="ECO:0000256" key="2">
    <source>
        <dbReference type="SAM" id="MobiDB-lite"/>
    </source>
</evidence>
<dbReference type="EMBL" id="QJNS01000698">
    <property type="protein sequence ID" value="RYO75705.1"/>
    <property type="molecule type" value="Genomic_DNA"/>
</dbReference>
<dbReference type="PANTHER" id="PTHR10039">
    <property type="entry name" value="AMELOGENIN"/>
    <property type="match status" value="1"/>
</dbReference>
<dbReference type="InterPro" id="IPR056884">
    <property type="entry name" value="NPHP3-like_N"/>
</dbReference>
<evidence type="ECO:0000259" key="3">
    <source>
        <dbReference type="Pfam" id="PF24883"/>
    </source>
</evidence>
<accession>A0ABY0GS52</accession>
<dbReference type="Gene3D" id="3.40.50.300">
    <property type="entry name" value="P-loop containing nucleotide triphosphate hydrolases"/>
    <property type="match status" value="1"/>
</dbReference>
<evidence type="ECO:0000313" key="5">
    <source>
        <dbReference type="Proteomes" id="UP000294003"/>
    </source>
</evidence>
<sequence>MADLLMSLPGMLGDIASIINWCKEYYQQVRGTGAFMSRIIELLGAWVPQLELLEDLIKPDDRTSRSLRMVLANKGILEQTRSCLQQLKELVTPKSDGSSSPGDFPGPRSGGKPPKWYVKLTWPILKQGKAEELLRELEAHKSSINLLLTNRIVKVSSKSSRTHQPDKIDSHEIHLEKRNMREDETCDWMTRSDIWKTWVAGGSKSQHDHRRCLWIHGIPGAGKTILASFLIDTIANNCQSKGYSYYYCSHQRNQDKTRPFLQWVLADLCNQSERFIPQELFNLYGKHRGSVHRVLIDDLLKYLLAVTRRFSRRVCIAVDAVDESSKPRNHFMKVLTTIGTDPAFDHVSLLLISRDELDIRAALEALPPLGEITSFLDTGIVLTPTPQYSSYHSRYTERPAEPSPTRPRPTRPGRPSRGPDSGSNPPIPPEFLPGQASADWQPGRQPSNMDSPPPQPSSSSEGQQAKGFWNPRPSSQFGNRQPGSGASESRRPSRTRKPSESNSAEPHTPPRGSGPFRCGEASSPWLSQGKLVPEISKRYQAYTELSMDNHFVLNAISTYVRRRLQRIEQLRHLRPEFLQKIEAKLAREARGMFRWVACQIDMIDSLELSDEPAIQDLLQNLPDTVFDTYERLIVERIPHADGRNKHNRTFARTALALICSNSAEIPSADVLVEASLFNVPRGLAHAFDIQRLERILGCLIQVTKLSRRPASVFTRDDDANNRVRVAPAHYTVKEYLFARNTAKGPAKDFALTNVKTQILELEVVFNGLLQFGNNRPRGQNQPTRYEEYCLRMTEKALESRRALIVTEQSIWETVFPCLKPTSLHLDALRNAATRQAFPKWAKLNALFRTEKGAVLPSRQETSILVSLLTLNWPELAAVYLKQIAPDDRAALWTDTFIMSPEAGGRNAAANPTRDQTTMLRLCVARRRIDFLEHFLEAGADFTREPRALFDALREPYEPVDVDAGGTTGQLLKMVLQRGADPNPPEYRYTPLQEAVRHLEERWVQSLLFEHADPNAVGDPEGEHPYGVEEEEEWYDQHPLEICRSTRPPWQDKPDKKHDFDIEDQVEHARVRVEALLFQFGATEPEPQSESETEPEPEPAGDSHPEPEVIMID</sequence>
<feature type="compositionally biased region" description="Pro residues" evidence="2">
    <location>
        <begin position="401"/>
        <end position="412"/>
    </location>
</feature>
<dbReference type="PANTHER" id="PTHR10039:SF16">
    <property type="entry name" value="GPI INOSITOL-DEACYLASE"/>
    <property type="match status" value="1"/>
</dbReference>
<evidence type="ECO:0000256" key="1">
    <source>
        <dbReference type="ARBA" id="ARBA00022737"/>
    </source>
</evidence>
<feature type="compositionally biased region" description="Low complexity" evidence="2">
    <location>
        <begin position="413"/>
        <end position="424"/>
    </location>
</feature>
<feature type="compositionally biased region" description="Low complexity" evidence="2">
    <location>
        <begin position="93"/>
        <end position="111"/>
    </location>
</feature>
<dbReference type="Proteomes" id="UP000294003">
    <property type="component" value="Unassembled WGS sequence"/>
</dbReference>
<name>A0ABY0GS52_9PEZI</name>
<feature type="region of interest" description="Disordered" evidence="2">
    <location>
        <begin position="387"/>
        <end position="522"/>
    </location>
</feature>
<protein>
    <recommendedName>
        <fullName evidence="3">Nephrocystin 3-like N-terminal domain-containing protein</fullName>
    </recommendedName>
</protein>
<feature type="compositionally biased region" description="Polar residues" evidence="2">
    <location>
        <begin position="472"/>
        <end position="487"/>
    </location>
</feature>
<feature type="region of interest" description="Disordered" evidence="2">
    <location>
        <begin position="1078"/>
        <end position="1112"/>
    </location>
</feature>
<reference evidence="4 5" key="1">
    <citation type="submission" date="2018-06" db="EMBL/GenBank/DDBJ databases">
        <title>Complete Genomes of Monosporascus.</title>
        <authorList>
            <person name="Robinson A.J."/>
            <person name="Natvig D.O."/>
        </authorList>
    </citation>
    <scope>NUCLEOTIDE SEQUENCE [LARGE SCALE GENOMIC DNA]</scope>
    <source>
        <strain evidence="4 5">CBS 609.92</strain>
    </source>
</reference>